<evidence type="ECO:0000313" key="4">
    <source>
        <dbReference type="Proteomes" id="UP000823674"/>
    </source>
</evidence>
<comment type="caution">
    <text evidence="3">The sequence shown here is derived from an EMBL/GenBank/DDBJ whole genome shotgun (WGS) entry which is preliminary data.</text>
</comment>
<dbReference type="PANTHER" id="PTHR47074:SF11">
    <property type="entry name" value="REVERSE TRANSCRIPTASE-LIKE PROTEIN"/>
    <property type="match status" value="1"/>
</dbReference>
<dbReference type="InterPro" id="IPR052929">
    <property type="entry name" value="RNase_H-like_EbsB-rel"/>
</dbReference>
<proteinExistence type="predicted"/>
<keyword evidence="4" id="KW-1185">Reference proteome</keyword>
<gene>
    <name evidence="3" type="primary">A02g504770.1_BraROA</name>
    <name evidence="3" type="ORF">IGI04_006582</name>
</gene>
<accession>A0ABQ7NHR4</accession>
<organism evidence="3 4">
    <name type="scientific">Brassica rapa subsp. trilocularis</name>
    <dbReference type="NCBI Taxonomy" id="1813537"/>
    <lineage>
        <taxon>Eukaryota</taxon>
        <taxon>Viridiplantae</taxon>
        <taxon>Streptophyta</taxon>
        <taxon>Embryophyta</taxon>
        <taxon>Tracheophyta</taxon>
        <taxon>Spermatophyta</taxon>
        <taxon>Magnoliopsida</taxon>
        <taxon>eudicotyledons</taxon>
        <taxon>Gunneridae</taxon>
        <taxon>Pentapetalae</taxon>
        <taxon>rosids</taxon>
        <taxon>malvids</taxon>
        <taxon>Brassicales</taxon>
        <taxon>Brassicaceae</taxon>
        <taxon>Brassiceae</taxon>
        <taxon>Brassica</taxon>
    </lineage>
</organism>
<protein>
    <recommendedName>
        <fullName evidence="5">RNase H type-1 domain-containing protein</fullName>
    </recommendedName>
</protein>
<dbReference type="InterPro" id="IPR026960">
    <property type="entry name" value="RVT-Znf"/>
</dbReference>
<feature type="domain" description="RNase H type-1" evidence="1">
    <location>
        <begin position="169"/>
        <end position="285"/>
    </location>
</feature>
<reference evidence="3 4" key="1">
    <citation type="submission" date="2021-03" db="EMBL/GenBank/DDBJ databases">
        <authorList>
            <person name="King G.J."/>
            <person name="Bancroft I."/>
            <person name="Baten A."/>
            <person name="Bloomfield J."/>
            <person name="Borpatragohain P."/>
            <person name="He Z."/>
            <person name="Irish N."/>
            <person name="Irwin J."/>
            <person name="Liu K."/>
            <person name="Mauleon R.P."/>
            <person name="Moore J."/>
            <person name="Morris R."/>
            <person name="Ostergaard L."/>
            <person name="Wang B."/>
            <person name="Wells R."/>
        </authorList>
    </citation>
    <scope>NUCLEOTIDE SEQUENCE [LARGE SCALE GENOMIC DNA]</scope>
    <source>
        <strain evidence="3">R-o-18</strain>
        <tissue evidence="3">Leaf</tissue>
    </source>
</reference>
<dbReference type="PANTHER" id="PTHR47074">
    <property type="entry name" value="BNAC02G40300D PROTEIN"/>
    <property type="match status" value="1"/>
</dbReference>
<dbReference type="Pfam" id="PF13966">
    <property type="entry name" value="zf-RVT"/>
    <property type="match status" value="1"/>
</dbReference>
<dbReference type="EMBL" id="JADBGQ010000002">
    <property type="protein sequence ID" value="KAG5410263.1"/>
    <property type="molecule type" value="Genomic_DNA"/>
</dbReference>
<sequence>MGVFLWRVNSGALAVKSRLVTRGIHLDPTCSVCEQSSETICHVLFHCKTAKEVWERSNVPLPPAGWSQSSVFLNLLYLLRCSKTSALGPCLRQAFPWILWHLWKARNAFCYERSVPDPSVILRRAMEDAAIWLNLHDALPHTEPLVMNAEPAQVQWQKPPASFVKCNVGSSWDVNSNTGGGAWIVRDDKGLVLCHSRRSFSMVGSLYQANVMALQWAAEAMCDLKFKKVVMEFSALEVKKAMDSSLLCSRTNQSCSYVLATIFSIRDAKINFVSSSCNLIANLIAVSVTRDQRLQSYVARNGPAWLSSQICQEAST</sequence>
<dbReference type="Pfam" id="PF13456">
    <property type="entry name" value="RVT_3"/>
    <property type="match status" value="1"/>
</dbReference>
<feature type="domain" description="Reverse transcriptase zinc-binding" evidence="2">
    <location>
        <begin position="3"/>
        <end position="54"/>
    </location>
</feature>
<name>A0ABQ7NHR4_BRACM</name>
<dbReference type="Proteomes" id="UP000823674">
    <property type="component" value="Chromosome A02"/>
</dbReference>
<evidence type="ECO:0000313" key="3">
    <source>
        <dbReference type="EMBL" id="KAG5410263.1"/>
    </source>
</evidence>
<evidence type="ECO:0000259" key="2">
    <source>
        <dbReference type="Pfam" id="PF13966"/>
    </source>
</evidence>
<dbReference type="InterPro" id="IPR002156">
    <property type="entry name" value="RNaseH_domain"/>
</dbReference>
<evidence type="ECO:0008006" key="5">
    <source>
        <dbReference type="Google" id="ProtNLM"/>
    </source>
</evidence>
<evidence type="ECO:0000259" key="1">
    <source>
        <dbReference type="Pfam" id="PF13456"/>
    </source>
</evidence>